<dbReference type="OrthoDB" id="422728at2759"/>
<reference evidence="6" key="1">
    <citation type="submission" date="2019-07" db="EMBL/GenBank/DDBJ databases">
        <title>De Novo Assembly of kiwifruit Actinidia rufa.</title>
        <authorList>
            <person name="Sugita-Konishi S."/>
            <person name="Sato K."/>
            <person name="Mori E."/>
            <person name="Abe Y."/>
            <person name="Kisaki G."/>
            <person name="Hamano K."/>
            <person name="Suezawa K."/>
            <person name="Otani M."/>
            <person name="Fukuda T."/>
            <person name="Manabe T."/>
            <person name="Gomi K."/>
            <person name="Tabuchi M."/>
            <person name="Akimitsu K."/>
            <person name="Kataoka I."/>
        </authorList>
    </citation>
    <scope>NUCLEOTIDE SEQUENCE [LARGE SCALE GENOMIC DNA]</scope>
    <source>
        <strain evidence="6">cv. Fuchu</strain>
    </source>
</reference>
<dbReference type="Proteomes" id="UP000585474">
    <property type="component" value="Unassembled WGS sequence"/>
</dbReference>
<sequence>MEENLLVGRGVMFYHVLKAVTYQGNGDKIKLPPSCFTELSEQAAFDKGPLHFRLSAINQASVSGRKDDQKHGTTHASVLEFTVEEDTSLIEVRYVWLPKGTHAKLKPNELGFSDIPNHTAVLETSLCQHATLSQDDVLTVNHGVLAYHLRVLELKPSSSVSVLETNIEVDIVGPDSASQRTNQHVLKRFILGTSECGIVEEGNYRYYKLSIEEETWVRISVKLWV</sequence>
<dbReference type="Gene3D" id="2.40.40.50">
    <property type="entry name" value="Ubiquitin fusion degradation protein UFD1, N-terminal domain"/>
    <property type="match status" value="1"/>
</dbReference>
<dbReference type="Gene3D" id="3.10.330.10">
    <property type="match status" value="1"/>
</dbReference>
<dbReference type="EMBL" id="BJWL01000220">
    <property type="protein sequence ID" value="GFS34999.1"/>
    <property type="molecule type" value="Genomic_DNA"/>
</dbReference>
<dbReference type="InterPro" id="IPR042299">
    <property type="entry name" value="Ufd1-like_Nn"/>
</dbReference>
<evidence type="ECO:0000256" key="1">
    <source>
        <dbReference type="ARBA" id="ARBA00006043"/>
    </source>
</evidence>
<accession>A0A7J0DGS7</accession>
<dbReference type="AlphaFoldDB" id="A0A7J0DGS7"/>
<dbReference type="GO" id="GO:0006511">
    <property type="term" value="P:ubiquitin-dependent protein catabolic process"/>
    <property type="evidence" value="ECO:0007669"/>
    <property type="project" value="InterPro"/>
</dbReference>
<dbReference type="PANTHER" id="PTHR12555">
    <property type="entry name" value="UBIQUITIN FUSION DEGRADATON PROTEIN 1"/>
    <property type="match status" value="1"/>
</dbReference>
<protein>
    <submittedName>
        <fullName evidence="5">Ubiquitin fusion degradation UFD1 family protein</fullName>
    </submittedName>
</protein>
<evidence type="ECO:0000256" key="2">
    <source>
        <dbReference type="ARBA" id="ARBA00022786"/>
    </source>
</evidence>
<comment type="caution">
    <text evidence="5">The sequence shown here is derived from an EMBL/GenBank/DDBJ whole genome shotgun (WGS) entry which is preliminary data.</text>
</comment>
<keyword evidence="2" id="KW-0833">Ubl conjugation pathway</keyword>
<comment type="similarity">
    <text evidence="1">Belongs to the UFD1 family.</text>
</comment>
<dbReference type="GO" id="GO:0036503">
    <property type="term" value="P:ERAD pathway"/>
    <property type="evidence" value="ECO:0007669"/>
    <property type="project" value="TreeGrafter"/>
</dbReference>
<dbReference type="InterPro" id="IPR055418">
    <property type="entry name" value="UFD1_N2"/>
</dbReference>
<name>A0A7J0DGS7_9ERIC</name>
<evidence type="ECO:0000259" key="3">
    <source>
        <dbReference type="Pfam" id="PF03152"/>
    </source>
</evidence>
<proteinExistence type="inferred from homology"/>
<organism evidence="5 6">
    <name type="scientific">Actinidia rufa</name>
    <dbReference type="NCBI Taxonomy" id="165716"/>
    <lineage>
        <taxon>Eukaryota</taxon>
        <taxon>Viridiplantae</taxon>
        <taxon>Streptophyta</taxon>
        <taxon>Embryophyta</taxon>
        <taxon>Tracheophyta</taxon>
        <taxon>Spermatophyta</taxon>
        <taxon>Magnoliopsida</taxon>
        <taxon>eudicotyledons</taxon>
        <taxon>Gunneridae</taxon>
        <taxon>Pentapetalae</taxon>
        <taxon>asterids</taxon>
        <taxon>Ericales</taxon>
        <taxon>Actinidiaceae</taxon>
        <taxon>Actinidia</taxon>
    </lineage>
</organism>
<dbReference type="Pfam" id="PF24842">
    <property type="entry name" value="UFD1_N2"/>
    <property type="match status" value="1"/>
</dbReference>
<dbReference type="InterPro" id="IPR004854">
    <property type="entry name" value="Ufd1-like"/>
</dbReference>
<evidence type="ECO:0000313" key="5">
    <source>
        <dbReference type="EMBL" id="GFS34999.1"/>
    </source>
</evidence>
<evidence type="ECO:0000259" key="4">
    <source>
        <dbReference type="Pfam" id="PF24842"/>
    </source>
</evidence>
<evidence type="ECO:0000313" key="6">
    <source>
        <dbReference type="Proteomes" id="UP000585474"/>
    </source>
</evidence>
<gene>
    <name evidence="5" type="ORF">Acr_00g0037240</name>
</gene>
<dbReference type="GO" id="GO:0031593">
    <property type="term" value="F:polyubiquitin modification-dependent protein binding"/>
    <property type="evidence" value="ECO:0007669"/>
    <property type="project" value="TreeGrafter"/>
</dbReference>
<feature type="domain" description="Ubiquitin fusion degradation protein UFD1 N-terminal subdomain 1" evidence="3">
    <location>
        <begin position="23"/>
        <end position="87"/>
    </location>
</feature>
<dbReference type="InterPro" id="IPR055417">
    <property type="entry name" value="UFD1_N1"/>
</dbReference>
<keyword evidence="6" id="KW-1185">Reference proteome</keyword>
<dbReference type="GO" id="GO:0034098">
    <property type="term" value="C:VCP-NPL4-UFD1 AAA ATPase complex"/>
    <property type="evidence" value="ECO:0007669"/>
    <property type="project" value="TreeGrafter"/>
</dbReference>
<feature type="domain" description="Ubiquitin fusion degradation protein UFD1 N-terminal subdomain 2" evidence="4">
    <location>
        <begin position="99"/>
        <end position="174"/>
    </location>
</feature>
<dbReference type="Pfam" id="PF03152">
    <property type="entry name" value="UFD1_N1"/>
    <property type="match status" value="1"/>
</dbReference>
<dbReference type="PANTHER" id="PTHR12555:SF27">
    <property type="entry name" value="UBIQUITIN FUSION DEGRADATION UFD1 FAMILY PROTEIN"/>
    <property type="match status" value="1"/>
</dbReference>